<evidence type="ECO:0000256" key="1">
    <source>
        <dbReference type="SAM" id="MobiDB-lite"/>
    </source>
</evidence>
<dbReference type="Proteomes" id="UP000240493">
    <property type="component" value="Unassembled WGS sequence"/>
</dbReference>
<feature type="compositionally biased region" description="Basic and acidic residues" evidence="1">
    <location>
        <begin position="155"/>
        <end position="164"/>
    </location>
</feature>
<dbReference type="EMBL" id="KZ679258">
    <property type="protein sequence ID" value="PTB43790.1"/>
    <property type="molecule type" value="Genomic_DNA"/>
</dbReference>
<reference evidence="2 3" key="1">
    <citation type="submission" date="2016-07" db="EMBL/GenBank/DDBJ databases">
        <title>Multiple horizontal gene transfer events from other fungi enriched the ability of initially mycotrophic Trichoderma (Ascomycota) to feed on dead plant biomass.</title>
        <authorList>
            <consortium name="DOE Joint Genome Institute"/>
            <person name="Aerts A."/>
            <person name="Atanasova L."/>
            <person name="Chenthamara K."/>
            <person name="Zhang J."/>
            <person name="Grujic M."/>
            <person name="Henrissat B."/>
            <person name="Kuo A."/>
            <person name="Salamov A."/>
            <person name="Lipzen A."/>
            <person name="Labutti K."/>
            <person name="Barry K."/>
            <person name="Miao Y."/>
            <person name="Rahimi M.J."/>
            <person name="Shen Q."/>
            <person name="Grigoriev I.V."/>
            <person name="Kubicek C.P."/>
            <person name="Druzhinina I.S."/>
        </authorList>
    </citation>
    <scope>NUCLEOTIDE SEQUENCE [LARGE SCALE GENOMIC DNA]</scope>
    <source>
        <strain evidence="2 3">CBS 433.97</strain>
    </source>
</reference>
<evidence type="ECO:0000313" key="2">
    <source>
        <dbReference type="EMBL" id="PTB43790.1"/>
    </source>
</evidence>
<feature type="compositionally biased region" description="Basic and acidic residues" evidence="1">
    <location>
        <begin position="137"/>
        <end position="148"/>
    </location>
</feature>
<sequence length="323" mass="35002">MYSVPACSPLSDFYSIAPLLEHCREAPSIVDAPTPIFHLHHQPRPSPSPRLEPFSALQSTAVSQPARRNSPAVLYTTAKNGGASRRRQQQTPAAEEKAWLAATANAMAAYCTPMGAIHRKASKSLAAERRLELGRARERASERAREETSPVCQGHETRNERPRSPADWDYGLSLFSALRPSSSYRSANRGGNDCYLQVHGSTNIQHAGEILSSCTNMQQVDRPSLPGHATLHLPSTSPLALCLVQASLPPVSLHAVCPYIEVPAMAGAQWTSQPRSRSSPSAEYCASRRRTAALRVPGIDGGAYRSKCSASRVSDPALLRFTV</sequence>
<proteinExistence type="predicted"/>
<name>A0A2T3ZG76_TRIA4</name>
<gene>
    <name evidence="2" type="ORF">M441DRAFT_453254</name>
</gene>
<organism evidence="2 3">
    <name type="scientific">Trichoderma asperellum (strain ATCC 204424 / CBS 433.97 / NBRC 101777)</name>
    <dbReference type="NCBI Taxonomy" id="1042311"/>
    <lineage>
        <taxon>Eukaryota</taxon>
        <taxon>Fungi</taxon>
        <taxon>Dikarya</taxon>
        <taxon>Ascomycota</taxon>
        <taxon>Pezizomycotina</taxon>
        <taxon>Sordariomycetes</taxon>
        <taxon>Hypocreomycetidae</taxon>
        <taxon>Hypocreales</taxon>
        <taxon>Hypocreaceae</taxon>
        <taxon>Trichoderma</taxon>
    </lineage>
</organism>
<protein>
    <submittedName>
        <fullName evidence="2">Uncharacterized protein</fullName>
    </submittedName>
</protein>
<feature type="region of interest" description="Disordered" evidence="1">
    <location>
        <begin position="137"/>
        <end position="164"/>
    </location>
</feature>
<dbReference type="AlphaFoldDB" id="A0A2T3ZG76"/>
<keyword evidence="3" id="KW-1185">Reference proteome</keyword>
<accession>A0A2T3ZG76</accession>
<evidence type="ECO:0000313" key="3">
    <source>
        <dbReference type="Proteomes" id="UP000240493"/>
    </source>
</evidence>